<evidence type="ECO:0000313" key="1">
    <source>
        <dbReference type="EMBL" id="MBX60141.1"/>
    </source>
</evidence>
<proteinExistence type="predicted"/>
<organism evidence="1">
    <name type="scientific">Rhizophora mucronata</name>
    <name type="common">Asiatic mangrove</name>
    <dbReference type="NCBI Taxonomy" id="61149"/>
    <lineage>
        <taxon>Eukaryota</taxon>
        <taxon>Viridiplantae</taxon>
        <taxon>Streptophyta</taxon>
        <taxon>Embryophyta</taxon>
        <taxon>Tracheophyta</taxon>
        <taxon>Spermatophyta</taxon>
        <taxon>Magnoliopsida</taxon>
        <taxon>eudicotyledons</taxon>
        <taxon>Gunneridae</taxon>
        <taxon>Pentapetalae</taxon>
        <taxon>rosids</taxon>
        <taxon>fabids</taxon>
        <taxon>Malpighiales</taxon>
        <taxon>Rhizophoraceae</taxon>
        <taxon>Rhizophora</taxon>
    </lineage>
</organism>
<dbReference type="AlphaFoldDB" id="A0A2P2PZH1"/>
<dbReference type="EMBL" id="GGEC01079657">
    <property type="protein sequence ID" value="MBX60141.1"/>
    <property type="molecule type" value="Transcribed_RNA"/>
</dbReference>
<accession>A0A2P2PZH1</accession>
<name>A0A2P2PZH1_RHIMU</name>
<sequence length="40" mass="4558">MNNTNEAFSYSKVKSSLIQTKTNQLGSWGKNKQLIKIQKT</sequence>
<protein>
    <submittedName>
        <fullName evidence="1">Uncharacterized protein</fullName>
    </submittedName>
</protein>
<reference evidence="1" key="1">
    <citation type="submission" date="2018-02" db="EMBL/GenBank/DDBJ databases">
        <title>Rhizophora mucronata_Transcriptome.</title>
        <authorList>
            <person name="Meera S.P."/>
            <person name="Sreeshan A."/>
            <person name="Augustine A."/>
        </authorList>
    </citation>
    <scope>NUCLEOTIDE SEQUENCE</scope>
    <source>
        <tissue evidence="1">Leaf</tissue>
    </source>
</reference>